<evidence type="ECO:0000313" key="2">
    <source>
        <dbReference type="Proteomes" id="UP000789366"/>
    </source>
</evidence>
<accession>A0ACA9QLW3</accession>
<reference evidence="1" key="1">
    <citation type="submission" date="2021-06" db="EMBL/GenBank/DDBJ databases">
        <authorList>
            <person name="Kallberg Y."/>
            <person name="Tangrot J."/>
            <person name="Rosling A."/>
        </authorList>
    </citation>
    <scope>NUCLEOTIDE SEQUENCE</scope>
    <source>
        <strain evidence="1">28 12/20/2015</strain>
    </source>
</reference>
<feature type="non-terminal residue" evidence="1">
    <location>
        <position position="304"/>
    </location>
</feature>
<evidence type="ECO:0000313" key="1">
    <source>
        <dbReference type="EMBL" id="CAG8754255.1"/>
    </source>
</evidence>
<gene>
    <name evidence="1" type="ORF">SPELUC_LOCUS14695</name>
</gene>
<comment type="caution">
    <text evidence="1">The sequence shown here is derived from an EMBL/GenBank/DDBJ whole genome shotgun (WGS) entry which is preliminary data.</text>
</comment>
<dbReference type="EMBL" id="CAJVPW010044574">
    <property type="protein sequence ID" value="CAG8754255.1"/>
    <property type="molecule type" value="Genomic_DNA"/>
</dbReference>
<protein>
    <submittedName>
        <fullName evidence="1">9776_t:CDS:1</fullName>
    </submittedName>
</protein>
<dbReference type="Proteomes" id="UP000789366">
    <property type="component" value="Unassembled WGS sequence"/>
</dbReference>
<name>A0ACA9QLW3_9GLOM</name>
<organism evidence="1 2">
    <name type="scientific">Cetraspora pellucida</name>
    <dbReference type="NCBI Taxonomy" id="1433469"/>
    <lineage>
        <taxon>Eukaryota</taxon>
        <taxon>Fungi</taxon>
        <taxon>Fungi incertae sedis</taxon>
        <taxon>Mucoromycota</taxon>
        <taxon>Glomeromycotina</taxon>
        <taxon>Glomeromycetes</taxon>
        <taxon>Diversisporales</taxon>
        <taxon>Gigasporaceae</taxon>
        <taxon>Cetraspora</taxon>
    </lineage>
</organism>
<proteinExistence type="predicted"/>
<sequence length="304" mass="35318">MKKKEREKLYKENNIPDCDLCKSKHFKCKSKKCDDCCNLNKCVSYPCEYCKNNNIECEYSIIKTKEKFNELEKLGLSAYVAQLEYTSGDIVHVQAYCQFKKRLTRTKIKDLFKNSTISFPEKMRGDTKSNIYYATKKYNKCKWHDKNGCTCHYFDNEDYRCRVCNDKCPVRTKCRIDGLQSLVGPFQYGVFRMLGSNEDDEIVNGNEHDRERIKAELKGGRFWFPIVFYLWGPGGSGKTGLVTELFGDELYDKPEKGRSGSNCMVNVLNDGKIKVQSKYGGFEFMVAKYIFMTSTKPPKDAYNF</sequence>
<keyword evidence="2" id="KW-1185">Reference proteome</keyword>